<comment type="caution">
    <text evidence="1">The sequence shown here is derived from an EMBL/GenBank/DDBJ whole genome shotgun (WGS) entry which is preliminary data.</text>
</comment>
<accession>A0ABT5A7V3</accession>
<name>A0ABT5A7V3_9CYAN</name>
<gene>
    <name evidence="1" type="ORF">PN492_15890</name>
</gene>
<evidence type="ECO:0000313" key="2">
    <source>
        <dbReference type="Proteomes" id="UP001212123"/>
    </source>
</evidence>
<evidence type="ECO:0000313" key="1">
    <source>
        <dbReference type="EMBL" id="MDB9488011.1"/>
    </source>
</evidence>
<keyword evidence="2" id="KW-1185">Reference proteome</keyword>
<proteinExistence type="predicted"/>
<protein>
    <submittedName>
        <fullName evidence="1">Uncharacterized protein</fullName>
    </submittedName>
</protein>
<dbReference type="RefSeq" id="WP_155963790.1">
    <property type="nucleotide sequence ID" value="NZ_JAQMTU010000098.1"/>
</dbReference>
<sequence length="65" mass="7537">MSNQNVPSDLVVDLSVEEQQLLSGGHRHHGYHRGHRYHGGHGYHGYHGGHRDYAGHRDYGDSYWW</sequence>
<reference evidence="1 2" key="1">
    <citation type="submission" date="2023-01" db="EMBL/GenBank/DDBJ databases">
        <title>Genomes from the Australian National Cyanobacteria Reference Collection.</title>
        <authorList>
            <person name="Willis A."/>
            <person name="Lee E.M.F."/>
        </authorList>
    </citation>
    <scope>NUCLEOTIDE SEQUENCE [LARGE SCALE GENOMIC DNA]</scope>
    <source>
        <strain evidence="1 2">CS-537/01</strain>
    </source>
</reference>
<dbReference type="Proteomes" id="UP001212123">
    <property type="component" value="Unassembled WGS sequence"/>
</dbReference>
<dbReference type="EMBL" id="JAQMTU010000098">
    <property type="protein sequence ID" value="MDB9488011.1"/>
    <property type="molecule type" value="Genomic_DNA"/>
</dbReference>
<organism evidence="1 2">
    <name type="scientific">Dolichospermum circinale CS-537/01</name>
    <dbReference type="NCBI Taxonomy" id="3021739"/>
    <lineage>
        <taxon>Bacteria</taxon>
        <taxon>Bacillati</taxon>
        <taxon>Cyanobacteriota</taxon>
        <taxon>Cyanophyceae</taxon>
        <taxon>Nostocales</taxon>
        <taxon>Aphanizomenonaceae</taxon>
        <taxon>Dolichospermum</taxon>
        <taxon>Dolichospermum circinale</taxon>
    </lineage>
</organism>